<keyword evidence="2" id="KW-1185">Reference proteome</keyword>
<gene>
    <name evidence="1" type="ORF">CC86DRAFT_15217</name>
</gene>
<evidence type="ECO:0008006" key="3">
    <source>
        <dbReference type="Google" id="ProtNLM"/>
    </source>
</evidence>
<name>A0A6A7AKW3_9PLEO</name>
<protein>
    <recommendedName>
        <fullName evidence="3">F-box domain-containing protein</fullName>
    </recommendedName>
</protein>
<dbReference type="EMBL" id="MU006216">
    <property type="protein sequence ID" value="KAF2833802.1"/>
    <property type="molecule type" value="Genomic_DNA"/>
</dbReference>
<organism evidence="1 2">
    <name type="scientific">Ophiobolus disseminans</name>
    <dbReference type="NCBI Taxonomy" id="1469910"/>
    <lineage>
        <taxon>Eukaryota</taxon>
        <taxon>Fungi</taxon>
        <taxon>Dikarya</taxon>
        <taxon>Ascomycota</taxon>
        <taxon>Pezizomycotina</taxon>
        <taxon>Dothideomycetes</taxon>
        <taxon>Pleosporomycetidae</taxon>
        <taxon>Pleosporales</taxon>
        <taxon>Pleosporineae</taxon>
        <taxon>Phaeosphaeriaceae</taxon>
        <taxon>Ophiobolus</taxon>
    </lineage>
</organism>
<dbReference type="OrthoDB" id="3799620at2759"/>
<dbReference type="AlphaFoldDB" id="A0A6A7AKW3"/>
<evidence type="ECO:0000313" key="1">
    <source>
        <dbReference type="EMBL" id="KAF2833802.1"/>
    </source>
</evidence>
<accession>A0A6A7AKW3</accession>
<dbReference type="Proteomes" id="UP000799424">
    <property type="component" value="Unassembled WGS sequence"/>
</dbReference>
<proteinExistence type="predicted"/>
<evidence type="ECO:0000313" key="2">
    <source>
        <dbReference type="Proteomes" id="UP000799424"/>
    </source>
</evidence>
<reference evidence="1" key="1">
    <citation type="journal article" date="2020" name="Stud. Mycol.">
        <title>101 Dothideomycetes genomes: a test case for predicting lifestyles and emergence of pathogens.</title>
        <authorList>
            <person name="Haridas S."/>
            <person name="Albert R."/>
            <person name="Binder M."/>
            <person name="Bloem J."/>
            <person name="Labutti K."/>
            <person name="Salamov A."/>
            <person name="Andreopoulos B."/>
            <person name="Baker S."/>
            <person name="Barry K."/>
            <person name="Bills G."/>
            <person name="Bluhm B."/>
            <person name="Cannon C."/>
            <person name="Castanera R."/>
            <person name="Culley D."/>
            <person name="Daum C."/>
            <person name="Ezra D."/>
            <person name="Gonzalez J."/>
            <person name="Henrissat B."/>
            <person name="Kuo A."/>
            <person name="Liang C."/>
            <person name="Lipzen A."/>
            <person name="Lutzoni F."/>
            <person name="Magnuson J."/>
            <person name="Mondo S."/>
            <person name="Nolan M."/>
            <person name="Ohm R."/>
            <person name="Pangilinan J."/>
            <person name="Park H.-J."/>
            <person name="Ramirez L."/>
            <person name="Alfaro M."/>
            <person name="Sun H."/>
            <person name="Tritt A."/>
            <person name="Yoshinaga Y."/>
            <person name="Zwiers L.-H."/>
            <person name="Turgeon B."/>
            <person name="Goodwin S."/>
            <person name="Spatafora J."/>
            <person name="Crous P."/>
            <person name="Grigoriev I."/>
        </authorList>
    </citation>
    <scope>NUCLEOTIDE SEQUENCE</scope>
    <source>
        <strain evidence="1">CBS 113818</strain>
    </source>
</reference>
<sequence length="307" mass="35353">MALHSSSYFFRLPRELKDQIYHRLWSNTLLGFRHKEFVVIARYEVTANFAILKGLPAWLITNRQFLEEGMQQFFDHAQFTVGEGQSFPFYEVRSVTSPPEFPPLITSYVSTHIDVMREMGICLHPIPDASSRLLCLTHTKKLRVKNITITLDVCYDSRENCVDPQSVLCDYIKHGCCTPHISISATIIAPSLTHQDTNALLAILNDRENPLQDLELCVTGTDIDPNDDHIISFLKAKPQNPVLEIRHDWTFFDRLPKTLHKLSISIPDDVKFRKWFPENCVVVLEEMNRKCGELVSITLSEKKHSTR</sequence>